<evidence type="ECO:0000256" key="4">
    <source>
        <dbReference type="ARBA" id="ARBA00023004"/>
    </source>
</evidence>
<dbReference type="Pfam" id="PF01814">
    <property type="entry name" value="Hemerythrin"/>
    <property type="match status" value="1"/>
</dbReference>
<dbReference type="NCBIfam" id="NF033749">
    <property type="entry name" value="bact_hemeryth"/>
    <property type="match status" value="1"/>
</dbReference>
<dbReference type="InterPro" id="IPR012827">
    <property type="entry name" value="Hemerythrin_metal-bd"/>
</dbReference>
<dbReference type="EMBL" id="AFRZ01000001">
    <property type="protein sequence ID" value="EHP30285.1"/>
    <property type="molecule type" value="Genomic_DNA"/>
</dbReference>
<feature type="domain" description="GGDEF" evidence="7">
    <location>
        <begin position="589"/>
        <end position="720"/>
    </location>
</feature>
<dbReference type="Pfam" id="PF08376">
    <property type="entry name" value="NIT"/>
    <property type="match status" value="1"/>
</dbReference>
<evidence type="ECO:0000256" key="3">
    <source>
        <dbReference type="ARBA" id="ARBA00022723"/>
    </source>
</evidence>
<dbReference type="HOGENOM" id="CLU_382983_0_0_7"/>
<name>B6BID2_SULGG</name>
<dbReference type="InterPro" id="IPR012312">
    <property type="entry name" value="Hemerythrin-like"/>
</dbReference>
<dbReference type="NCBIfam" id="TIGR02481">
    <property type="entry name" value="hemeryth_dom"/>
    <property type="match status" value="1"/>
</dbReference>
<dbReference type="InterPro" id="IPR000160">
    <property type="entry name" value="GGDEF_dom"/>
</dbReference>
<dbReference type="GO" id="GO:0052621">
    <property type="term" value="F:diguanylate cyclase activity"/>
    <property type="evidence" value="ECO:0007669"/>
    <property type="project" value="UniProtKB-EC"/>
</dbReference>
<dbReference type="GO" id="GO:0046872">
    <property type="term" value="F:metal ion binding"/>
    <property type="evidence" value="ECO:0007669"/>
    <property type="project" value="UniProtKB-KW"/>
</dbReference>
<dbReference type="PATRIC" id="fig|929558.5.peg.1756"/>
<evidence type="ECO:0000313" key="9">
    <source>
        <dbReference type="Proteomes" id="UP000006431"/>
    </source>
</evidence>
<dbReference type="Proteomes" id="UP000006431">
    <property type="component" value="Unassembled WGS sequence"/>
</dbReference>
<dbReference type="InterPro" id="IPR035938">
    <property type="entry name" value="Hemerythrin-like_sf"/>
</dbReference>
<keyword evidence="6" id="KW-0472">Membrane</keyword>
<evidence type="ECO:0000256" key="6">
    <source>
        <dbReference type="SAM" id="Phobius"/>
    </source>
</evidence>
<dbReference type="eggNOG" id="COG3706">
    <property type="taxonomic scope" value="Bacteria"/>
</dbReference>
<proteinExistence type="inferred from homology"/>
<protein>
    <recommendedName>
        <fullName evidence="2">diguanylate cyclase</fullName>
        <ecNumber evidence="2">2.7.7.65</ecNumber>
    </recommendedName>
</protein>
<reference evidence="8 9" key="1">
    <citation type="journal article" date="2012" name="Proc. Natl. Acad. Sci. U.S.A.">
        <title>Genome and physiology of a model Epsilonproteobacterium responsible for sulfide detoxification in marine oxygen depletion zones.</title>
        <authorList>
            <person name="Grote J."/>
            <person name="Schott T."/>
            <person name="Bruckner C.G."/>
            <person name="Glockner F.O."/>
            <person name="Jost G."/>
            <person name="Teeling H."/>
            <person name="Labrenz M."/>
            <person name="Jurgens K."/>
        </authorList>
    </citation>
    <scope>NUCLEOTIDE SEQUENCE [LARGE SCALE GENOMIC DNA]</scope>
    <source>
        <strain evidence="8 9">GD1</strain>
    </source>
</reference>
<dbReference type="CDD" id="cd01949">
    <property type="entry name" value="GGDEF"/>
    <property type="match status" value="1"/>
</dbReference>
<evidence type="ECO:0000256" key="1">
    <source>
        <dbReference type="ARBA" id="ARBA00010587"/>
    </source>
</evidence>
<dbReference type="SMART" id="SM00267">
    <property type="entry name" value="GGDEF"/>
    <property type="match status" value="1"/>
</dbReference>
<dbReference type="SUPFAM" id="SSF47188">
    <property type="entry name" value="Hemerythrin-like"/>
    <property type="match status" value="1"/>
</dbReference>
<keyword evidence="9" id="KW-1185">Reference proteome</keyword>
<accession>B6BID2</accession>
<dbReference type="InterPro" id="IPR013587">
    <property type="entry name" value="Nitrate/nitrite_sensing"/>
</dbReference>
<comment type="caution">
    <text evidence="8">The sequence shown here is derived from an EMBL/GenBank/DDBJ whole genome shotgun (WGS) entry which is preliminary data.</text>
</comment>
<dbReference type="Gene3D" id="3.30.70.270">
    <property type="match status" value="1"/>
</dbReference>
<dbReference type="SUPFAM" id="SSF55073">
    <property type="entry name" value="Nucleotide cyclase"/>
    <property type="match status" value="1"/>
</dbReference>
<dbReference type="NCBIfam" id="TIGR00254">
    <property type="entry name" value="GGDEF"/>
    <property type="match status" value="1"/>
</dbReference>
<dbReference type="RefSeq" id="WP_008335214.1">
    <property type="nucleotide sequence ID" value="NZ_AFRZ01000001.1"/>
</dbReference>
<sequence length="720" mass="83127">MIEWNEGLSLGIKALDDDHKKLLDIINELSHAISNDEAKKFIESIFDELQNYATDHFHREEELLKKCGCKKLDEHIKQHLIFSKKIPDLKAKFLLSKEPYNAEEISFFLTDWLFNHIIEEDIPAITMFEKCGLTKEKKEKSNFLTKIITKTTNKFSFTRRILLSALTPLIGMLLFGTIILLNNYNKYEDMRKTSAITNIISNIDELVHTIQIERGLSSGFLTSAQDKFKDTLNVQRTIVDMATNEFLEKIKTTEIKNIYEIQPYINTFKTDISSINKLRKDIDGKVISQARTIDKYTSMIGNILSITPKVAFLNLDREVSSSIATLSSIQHLKESLGQERAFGTMIIEQKDATLKEYITFTRLIGTQKAFLSTFAHTASGSQKHTNKMLRDSNIAKQVRLYEDSIEIHDFKNLDTEIWFKSMTTYINKIKLFEDELLSDINILIEKRINDTIRNLLLWLSFTTAILVITLSILYTFKKSTKFQIYQLTNAMKDLATGGRSLRLSPIHVKRDELAYMYDAYETTRQKLLKGDIYTQLYLNKKEMEIQSHQRENVKLEVMAFIDPLTGAVNRRKFEELSMQELERSNRYNSDLSFLMLDIDHFKSINDTYGHAAGDEILKHFASICLDMARSLDIVARVGGEEFVVMLPETTIDGAYIFAERFRKEIYTSEVTVDEQIIKYSVSIGIAILDNDKDVKDILQRADKALYKAKESGRNCTIVYK</sequence>
<dbReference type="PROSITE" id="PS50887">
    <property type="entry name" value="GGDEF"/>
    <property type="match status" value="1"/>
</dbReference>
<feature type="transmembrane region" description="Helical" evidence="6">
    <location>
        <begin position="161"/>
        <end position="182"/>
    </location>
</feature>
<dbReference type="STRING" id="929558.SMGD1_1762"/>
<keyword evidence="6" id="KW-0812">Transmembrane</keyword>
<dbReference type="Pfam" id="PF00990">
    <property type="entry name" value="GGDEF"/>
    <property type="match status" value="1"/>
</dbReference>
<dbReference type="FunFam" id="3.30.70.270:FF:000001">
    <property type="entry name" value="Diguanylate cyclase domain protein"/>
    <property type="match status" value="1"/>
</dbReference>
<keyword evidence="3" id="KW-0479">Metal-binding</keyword>
<evidence type="ECO:0000256" key="2">
    <source>
        <dbReference type="ARBA" id="ARBA00012528"/>
    </source>
</evidence>
<accession>H1FVH2</accession>
<dbReference type="OrthoDB" id="9774644at2"/>
<dbReference type="PANTHER" id="PTHR45138">
    <property type="entry name" value="REGULATORY COMPONENTS OF SENSORY TRANSDUCTION SYSTEM"/>
    <property type="match status" value="1"/>
</dbReference>
<dbReference type="Gene3D" id="1.20.120.50">
    <property type="entry name" value="Hemerythrin-like"/>
    <property type="match status" value="1"/>
</dbReference>
<feature type="transmembrane region" description="Helical" evidence="6">
    <location>
        <begin position="455"/>
        <end position="476"/>
    </location>
</feature>
<keyword evidence="6" id="KW-1133">Transmembrane helix</keyword>
<evidence type="ECO:0000256" key="5">
    <source>
        <dbReference type="ARBA" id="ARBA00034247"/>
    </source>
</evidence>
<organism evidence="8 9">
    <name type="scientific">Sulfurimonas gotlandica (strain DSM 19862 / JCM 16533 / GD1)</name>
    <dbReference type="NCBI Taxonomy" id="929558"/>
    <lineage>
        <taxon>Bacteria</taxon>
        <taxon>Pseudomonadati</taxon>
        <taxon>Campylobacterota</taxon>
        <taxon>Epsilonproteobacteria</taxon>
        <taxon>Campylobacterales</taxon>
        <taxon>Sulfurimonadaceae</taxon>
        <taxon>Sulfurimonas</taxon>
    </lineage>
</organism>
<keyword evidence="4" id="KW-0408">Iron</keyword>
<dbReference type="InterPro" id="IPR043128">
    <property type="entry name" value="Rev_trsase/Diguanyl_cyclase"/>
</dbReference>
<dbReference type="CDD" id="cd12107">
    <property type="entry name" value="Hemerythrin"/>
    <property type="match status" value="1"/>
</dbReference>
<comment type="catalytic activity">
    <reaction evidence="5">
        <text>2 GTP = 3',3'-c-di-GMP + 2 diphosphate</text>
        <dbReference type="Rhea" id="RHEA:24898"/>
        <dbReference type="ChEBI" id="CHEBI:33019"/>
        <dbReference type="ChEBI" id="CHEBI:37565"/>
        <dbReference type="ChEBI" id="CHEBI:58805"/>
        <dbReference type="EC" id="2.7.7.65"/>
    </reaction>
</comment>
<dbReference type="AlphaFoldDB" id="B6BID2"/>
<comment type="similarity">
    <text evidence="1">Belongs to the hemerythrin family.</text>
</comment>
<evidence type="ECO:0000259" key="7">
    <source>
        <dbReference type="PROSITE" id="PS50887"/>
    </source>
</evidence>
<evidence type="ECO:0000313" key="8">
    <source>
        <dbReference type="EMBL" id="EHP30285.1"/>
    </source>
</evidence>
<dbReference type="InterPro" id="IPR029787">
    <property type="entry name" value="Nucleotide_cyclase"/>
</dbReference>
<gene>
    <name evidence="8" type="ORF">SMGD1_1762</name>
</gene>
<dbReference type="EC" id="2.7.7.65" evidence="2"/>
<dbReference type="InterPro" id="IPR050469">
    <property type="entry name" value="Diguanylate_Cyclase"/>
</dbReference>
<dbReference type="PANTHER" id="PTHR45138:SF9">
    <property type="entry name" value="DIGUANYLATE CYCLASE DGCM-RELATED"/>
    <property type="match status" value="1"/>
</dbReference>
<dbReference type="eggNOG" id="COG2703">
    <property type="taxonomic scope" value="Bacteria"/>
</dbReference>